<accession>A0A2P2QXC3</accession>
<evidence type="ECO:0000313" key="2">
    <source>
        <dbReference type="EMBL" id="MBX71660.1"/>
    </source>
</evidence>
<keyword evidence="1" id="KW-0812">Transmembrane</keyword>
<organism evidence="2">
    <name type="scientific">Rhizophora mucronata</name>
    <name type="common">Asiatic mangrove</name>
    <dbReference type="NCBI Taxonomy" id="61149"/>
    <lineage>
        <taxon>Eukaryota</taxon>
        <taxon>Viridiplantae</taxon>
        <taxon>Streptophyta</taxon>
        <taxon>Embryophyta</taxon>
        <taxon>Tracheophyta</taxon>
        <taxon>Spermatophyta</taxon>
        <taxon>Magnoliopsida</taxon>
        <taxon>eudicotyledons</taxon>
        <taxon>Gunneridae</taxon>
        <taxon>Pentapetalae</taxon>
        <taxon>rosids</taxon>
        <taxon>fabids</taxon>
        <taxon>Malpighiales</taxon>
        <taxon>Rhizophoraceae</taxon>
        <taxon>Rhizophora</taxon>
    </lineage>
</organism>
<sequence length="40" mass="4205">MKKMAGIFAVPITIDVFIMVVRICASASPHQLEETDGGGA</sequence>
<name>A0A2P2QXC3_RHIMU</name>
<protein>
    <submittedName>
        <fullName evidence="2">Uncharacterized protein</fullName>
    </submittedName>
</protein>
<dbReference type="EMBL" id="GGEC01091176">
    <property type="protein sequence ID" value="MBX71660.1"/>
    <property type="molecule type" value="Transcribed_RNA"/>
</dbReference>
<feature type="transmembrane region" description="Helical" evidence="1">
    <location>
        <begin position="6"/>
        <end position="25"/>
    </location>
</feature>
<dbReference type="AlphaFoldDB" id="A0A2P2QXC3"/>
<proteinExistence type="predicted"/>
<keyword evidence="1" id="KW-0472">Membrane</keyword>
<keyword evidence="1" id="KW-1133">Transmembrane helix</keyword>
<reference evidence="2" key="1">
    <citation type="submission" date="2018-02" db="EMBL/GenBank/DDBJ databases">
        <title>Rhizophora mucronata_Transcriptome.</title>
        <authorList>
            <person name="Meera S.P."/>
            <person name="Sreeshan A."/>
            <person name="Augustine A."/>
        </authorList>
    </citation>
    <scope>NUCLEOTIDE SEQUENCE</scope>
    <source>
        <tissue evidence="2">Leaf</tissue>
    </source>
</reference>
<evidence type="ECO:0000256" key="1">
    <source>
        <dbReference type="SAM" id="Phobius"/>
    </source>
</evidence>